<feature type="signal peptide" evidence="2">
    <location>
        <begin position="1"/>
        <end position="17"/>
    </location>
</feature>
<evidence type="ECO:0000256" key="2">
    <source>
        <dbReference type="SAM" id="SignalP"/>
    </source>
</evidence>
<dbReference type="EMBL" id="FN653051">
    <property type="protein sequence ID" value="CBY10135.1"/>
    <property type="molecule type" value="Genomic_DNA"/>
</dbReference>
<dbReference type="Proteomes" id="UP000001307">
    <property type="component" value="Unassembled WGS sequence"/>
</dbReference>
<gene>
    <name evidence="3" type="ORF">GSOID_T00010965001</name>
</gene>
<organism evidence="3">
    <name type="scientific">Oikopleura dioica</name>
    <name type="common">Tunicate</name>
    <dbReference type="NCBI Taxonomy" id="34765"/>
    <lineage>
        <taxon>Eukaryota</taxon>
        <taxon>Metazoa</taxon>
        <taxon>Chordata</taxon>
        <taxon>Tunicata</taxon>
        <taxon>Appendicularia</taxon>
        <taxon>Copelata</taxon>
        <taxon>Oikopleuridae</taxon>
        <taxon>Oikopleura</taxon>
    </lineage>
</organism>
<feature type="chain" id="PRO_5003192922" evidence="2">
    <location>
        <begin position="18"/>
        <end position="280"/>
    </location>
</feature>
<dbReference type="InParanoid" id="E4XHI7"/>
<dbReference type="AlphaFoldDB" id="E4XHI7"/>
<evidence type="ECO:0000313" key="3">
    <source>
        <dbReference type="EMBL" id="CBY10135.1"/>
    </source>
</evidence>
<protein>
    <submittedName>
        <fullName evidence="3">Uncharacterized protein</fullName>
    </submittedName>
</protein>
<feature type="transmembrane region" description="Helical" evidence="1">
    <location>
        <begin position="232"/>
        <end position="256"/>
    </location>
</feature>
<accession>E4XHI7</accession>
<sequence>MRVRHVSILLFCAICSAQEITLVEKVFSSDVDCEATAECDPENDPRHPQRIAKCQVTVVDKDSTDLTFYFNGQRRNSAADLFCESANNKTICEVSLTVTEMITRDMHGEEIKCVYADEREEIEKESTARLTVLHPPKIVMIGDQRLFKNENLLNCTGSGYPTPVIEVHSLEKADVTNLELVEVNDGISIISKETKWNQLIVCYADNGVKATAKTRQDTIGATYSDLFLPHFFVRYMLIMYFFFFSASALIMLYCYYESVRPDKRFGTKARGGQSTKPLIK</sequence>
<keyword evidence="1" id="KW-0812">Transmembrane</keyword>
<proteinExistence type="predicted"/>
<keyword evidence="1" id="KW-1133">Transmembrane helix</keyword>
<evidence type="ECO:0000256" key="1">
    <source>
        <dbReference type="SAM" id="Phobius"/>
    </source>
</evidence>
<dbReference type="OrthoDB" id="10098934at2759"/>
<reference evidence="3" key="1">
    <citation type="journal article" date="2010" name="Science">
        <title>Plasticity of animal genome architecture unmasked by rapid evolution of a pelagic tunicate.</title>
        <authorList>
            <person name="Denoeud F."/>
            <person name="Henriet S."/>
            <person name="Mungpakdee S."/>
            <person name="Aury J.M."/>
            <person name="Da Silva C."/>
            <person name="Brinkmann H."/>
            <person name="Mikhaleva J."/>
            <person name="Olsen L.C."/>
            <person name="Jubin C."/>
            <person name="Canestro C."/>
            <person name="Bouquet J.M."/>
            <person name="Danks G."/>
            <person name="Poulain J."/>
            <person name="Campsteijn C."/>
            <person name="Adamski M."/>
            <person name="Cross I."/>
            <person name="Yadetie F."/>
            <person name="Muffato M."/>
            <person name="Louis A."/>
            <person name="Butcher S."/>
            <person name="Tsagkogeorga G."/>
            <person name="Konrad A."/>
            <person name="Singh S."/>
            <person name="Jensen M.F."/>
            <person name="Cong E.H."/>
            <person name="Eikeseth-Otteraa H."/>
            <person name="Noel B."/>
            <person name="Anthouard V."/>
            <person name="Porcel B.M."/>
            <person name="Kachouri-Lafond R."/>
            <person name="Nishino A."/>
            <person name="Ugolini M."/>
            <person name="Chourrout P."/>
            <person name="Nishida H."/>
            <person name="Aasland R."/>
            <person name="Huzurbazar S."/>
            <person name="Westhof E."/>
            <person name="Delsuc F."/>
            <person name="Lehrach H."/>
            <person name="Reinhardt R."/>
            <person name="Weissenbach J."/>
            <person name="Roy S.W."/>
            <person name="Artiguenave F."/>
            <person name="Postlethwait J.H."/>
            <person name="Manak J.R."/>
            <person name="Thompson E.M."/>
            <person name="Jaillon O."/>
            <person name="Du Pasquier L."/>
            <person name="Boudinot P."/>
            <person name="Liberles D.A."/>
            <person name="Volff J.N."/>
            <person name="Philippe H."/>
            <person name="Lenhard B."/>
            <person name="Roest Crollius H."/>
            <person name="Wincker P."/>
            <person name="Chourrout D."/>
        </authorList>
    </citation>
    <scope>NUCLEOTIDE SEQUENCE [LARGE SCALE GENOMIC DNA]</scope>
</reference>
<name>E4XHI7_OIKDI</name>
<keyword evidence="1" id="KW-0472">Membrane</keyword>
<keyword evidence="4" id="KW-1185">Reference proteome</keyword>
<keyword evidence="2" id="KW-0732">Signal</keyword>
<evidence type="ECO:0000313" key="4">
    <source>
        <dbReference type="Proteomes" id="UP000001307"/>
    </source>
</evidence>